<sequence length="62" mass="7035">MMTTKPGGIKKLQDAVIKETINPMIHEMCRSIHLPENQIYRMCVASNTTMNHLFAGINADYL</sequence>
<dbReference type="InterPro" id="IPR041414">
    <property type="entry name" value="Raco-like_middle"/>
</dbReference>
<evidence type="ECO:0000313" key="2">
    <source>
        <dbReference type="EMBL" id="EDM85207.1"/>
    </source>
</evidence>
<comment type="caution">
    <text evidence="2">The sequence shown here is derived from an EMBL/GenBank/DDBJ whole genome shotgun (WGS) entry which is preliminary data.</text>
</comment>
<protein>
    <recommendedName>
        <fullName evidence="1">RACo-like middle region domain-containing protein</fullName>
    </recommendedName>
</protein>
<dbReference type="Pfam" id="PF17651">
    <property type="entry name" value="Raco_middle"/>
    <property type="match status" value="1"/>
</dbReference>
<dbReference type="EMBL" id="AAVO02000061">
    <property type="protein sequence ID" value="EDM85207.1"/>
    <property type="molecule type" value="Genomic_DNA"/>
</dbReference>
<reference evidence="2 3" key="2">
    <citation type="submission" date="2007-04" db="EMBL/GenBank/DDBJ databases">
        <title>Draft genome sequence of Ruminococcus obeum (ATCC 29174).</title>
        <authorList>
            <person name="Sudarsanam P."/>
            <person name="Ley R."/>
            <person name="Guruge J."/>
            <person name="Turnbaugh P.J."/>
            <person name="Mahowald M."/>
            <person name="Liep D."/>
            <person name="Gordon J."/>
        </authorList>
    </citation>
    <scope>NUCLEOTIDE SEQUENCE [LARGE SCALE GENOMIC DNA]</scope>
    <source>
        <strain evidence="2 3">ATCC 29174</strain>
    </source>
</reference>
<name>A5ZYV8_9FIRM</name>
<gene>
    <name evidence="2" type="ORF">RUMOBE_04231</name>
</gene>
<dbReference type="InterPro" id="IPR042259">
    <property type="entry name" value="Raco-like_middle_sf"/>
</dbReference>
<evidence type="ECO:0000259" key="1">
    <source>
        <dbReference type="Pfam" id="PF17651"/>
    </source>
</evidence>
<accession>A5ZYV8</accession>
<evidence type="ECO:0000313" key="3">
    <source>
        <dbReference type="Proteomes" id="UP000006002"/>
    </source>
</evidence>
<reference evidence="2 3" key="1">
    <citation type="submission" date="2007-03" db="EMBL/GenBank/DDBJ databases">
        <authorList>
            <person name="Fulton L."/>
            <person name="Clifton S."/>
            <person name="Fulton B."/>
            <person name="Xu J."/>
            <person name="Minx P."/>
            <person name="Pepin K.H."/>
            <person name="Johnson M."/>
            <person name="Thiruvilangam P."/>
            <person name="Bhonagiri V."/>
            <person name="Nash W.E."/>
            <person name="Mardis E.R."/>
            <person name="Wilson R.K."/>
        </authorList>
    </citation>
    <scope>NUCLEOTIDE SEQUENCE [LARGE SCALE GENOMIC DNA]</scope>
    <source>
        <strain evidence="2 3">ATCC 29174</strain>
    </source>
</reference>
<dbReference type="AlphaFoldDB" id="A5ZYV8"/>
<dbReference type="Gene3D" id="3.30.420.480">
    <property type="entry name" value="Domain of unknown function (DUF4445)"/>
    <property type="match status" value="1"/>
</dbReference>
<dbReference type="Proteomes" id="UP000006002">
    <property type="component" value="Unassembled WGS sequence"/>
</dbReference>
<dbReference type="eggNOG" id="COG3894">
    <property type="taxonomic scope" value="Bacteria"/>
</dbReference>
<feature type="non-terminal residue" evidence="2">
    <location>
        <position position="62"/>
    </location>
</feature>
<dbReference type="HOGENOM" id="CLU_2909176_0_0_9"/>
<organism evidence="2 3">
    <name type="scientific">Blautia obeum ATCC 29174</name>
    <dbReference type="NCBI Taxonomy" id="411459"/>
    <lineage>
        <taxon>Bacteria</taxon>
        <taxon>Bacillati</taxon>
        <taxon>Bacillota</taxon>
        <taxon>Clostridia</taxon>
        <taxon>Lachnospirales</taxon>
        <taxon>Lachnospiraceae</taxon>
        <taxon>Blautia</taxon>
    </lineage>
</organism>
<feature type="domain" description="RACo-like middle region" evidence="1">
    <location>
        <begin position="4"/>
        <end position="62"/>
    </location>
</feature>
<proteinExistence type="predicted"/>